<name>A0A7R9BSP5_9CRUS</name>
<keyword evidence="5" id="KW-1015">Disulfide bond</keyword>
<keyword evidence="4 6" id="KW-0339">Growth factor</keyword>
<evidence type="ECO:0000256" key="5">
    <source>
        <dbReference type="ARBA" id="ARBA00023157"/>
    </source>
</evidence>
<feature type="region of interest" description="Disordered" evidence="7">
    <location>
        <begin position="83"/>
        <end position="108"/>
    </location>
</feature>
<comment type="subcellular location">
    <subcellularLocation>
        <location evidence="1">Secreted</location>
    </subcellularLocation>
</comment>
<dbReference type="EMBL" id="OA884277">
    <property type="protein sequence ID" value="CAD7280540.1"/>
    <property type="molecule type" value="Genomic_DNA"/>
</dbReference>
<dbReference type="GO" id="GO:0005615">
    <property type="term" value="C:extracellular space"/>
    <property type="evidence" value="ECO:0007669"/>
    <property type="project" value="TreeGrafter"/>
</dbReference>
<evidence type="ECO:0000259" key="8">
    <source>
        <dbReference type="PROSITE" id="PS51362"/>
    </source>
</evidence>
<dbReference type="InterPro" id="IPR017948">
    <property type="entry name" value="TGFb_CS"/>
</dbReference>
<dbReference type="Gene3D" id="2.60.120.970">
    <property type="match status" value="1"/>
</dbReference>
<evidence type="ECO:0000313" key="10">
    <source>
        <dbReference type="Proteomes" id="UP000678499"/>
    </source>
</evidence>
<evidence type="ECO:0000256" key="7">
    <source>
        <dbReference type="SAM" id="MobiDB-lite"/>
    </source>
</evidence>
<dbReference type="SMART" id="SM00204">
    <property type="entry name" value="TGFB"/>
    <property type="match status" value="1"/>
</dbReference>
<accession>A0A7R9BSP5</accession>
<feature type="domain" description="TGF-beta family profile" evidence="8">
    <location>
        <begin position="415"/>
        <end position="507"/>
    </location>
</feature>
<dbReference type="GO" id="GO:0005125">
    <property type="term" value="F:cytokine activity"/>
    <property type="evidence" value="ECO:0007669"/>
    <property type="project" value="TreeGrafter"/>
</dbReference>
<dbReference type="EMBL" id="CAJPEX010002240">
    <property type="protein sequence ID" value="CAG0920692.1"/>
    <property type="molecule type" value="Genomic_DNA"/>
</dbReference>
<dbReference type="Gene3D" id="2.10.90.10">
    <property type="entry name" value="Cystine-knot cytokines"/>
    <property type="match status" value="1"/>
</dbReference>
<evidence type="ECO:0000313" key="9">
    <source>
        <dbReference type="EMBL" id="CAD7280540.1"/>
    </source>
</evidence>
<feature type="compositionally biased region" description="Low complexity" evidence="7">
    <location>
        <begin position="380"/>
        <end position="401"/>
    </location>
</feature>
<evidence type="ECO:0000256" key="4">
    <source>
        <dbReference type="ARBA" id="ARBA00023030"/>
    </source>
</evidence>
<dbReference type="OrthoDB" id="5987191at2759"/>
<dbReference type="InterPro" id="IPR015615">
    <property type="entry name" value="TGF-beta-rel"/>
</dbReference>
<evidence type="ECO:0000256" key="3">
    <source>
        <dbReference type="ARBA" id="ARBA00022525"/>
    </source>
</evidence>
<dbReference type="InterPro" id="IPR001111">
    <property type="entry name" value="TGF-b_propeptide"/>
</dbReference>
<evidence type="ECO:0000256" key="6">
    <source>
        <dbReference type="RuleBase" id="RU000354"/>
    </source>
</evidence>
<dbReference type="Pfam" id="PF00688">
    <property type="entry name" value="TGFb_propeptide"/>
    <property type="match status" value="1"/>
</dbReference>
<dbReference type="InterPro" id="IPR029034">
    <property type="entry name" value="Cystine-knot_cytokine"/>
</dbReference>
<gene>
    <name evidence="9" type="ORF">NMOB1V02_LOCUS8199</name>
</gene>
<organism evidence="9">
    <name type="scientific">Notodromas monacha</name>
    <dbReference type="NCBI Taxonomy" id="399045"/>
    <lineage>
        <taxon>Eukaryota</taxon>
        <taxon>Metazoa</taxon>
        <taxon>Ecdysozoa</taxon>
        <taxon>Arthropoda</taxon>
        <taxon>Crustacea</taxon>
        <taxon>Oligostraca</taxon>
        <taxon>Ostracoda</taxon>
        <taxon>Podocopa</taxon>
        <taxon>Podocopida</taxon>
        <taxon>Cypridocopina</taxon>
        <taxon>Cypridoidea</taxon>
        <taxon>Cyprididae</taxon>
        <taxon>Notodromas</taxon>
    </lineage>
</organism>
<keyword evidence="10" id="KW-1185">Reference proteome</keyword>
<dbReference type="Proteomes" id="UP000678499">
    <property type="component" value="Unassembled WGS sequence"/>
</dbReference>
<keyword evidence="3" id="KW-0964">Secreted</keyword>
<dbReference type="PANTHER" id="PTHR11848:SF308">
    <property type="entry name" value="BMP-LIKE PROTEIN UNC-129"/>
    <property type="match status" value="1"/>
</dbReference>
<dbReference type="GO" id="GO:0008083">
    <property type="term" value="F:growth factor activity"/>
    <property type="evidence" value="ECO:0007669"/>
    <property type="project" value="UniProtKB-KW"/>
</dbReference>
<dbReference type="SUPFAM" id="SSF57501">
    <property type="entry name" value="Cystine-knot cytokines"/>
    <property type="match status" value="1"/>
</dbReference>
<protein>
    <recommendedName>
        <fullName evidence="8">TGF-beta family profile domain-containing protein</fullName>
    </recommendedName>
</protein>
<dbReference type="PANTHER" id="PTHR11848">
    <property type="entry name" value="TGF-BETA FAMILY"/>
    <property type="match status" value="1"/>
</dbReference>
<dbReference type="Pfam" id="PF00019">
    <property type="entry name" value="TGF_beta"/>
    <property type="match status" value="1"/>
</dbReference>
<comment type="similarity">
    <text evidence="2 6">Belongs to the TGF-beta family.</text>
</comment>
<dbReference type="PROSITE" id="PS00250">
    <property type="entry name" value="TGF_BETA_1"/>
    <property type="match status" value="1"/>
</dbReference>
<dbReference type="PROSITE" id="PS51362">
    <property type="entry name" value="TGF_BETA_2"/>
    <property type="match status" value="1"/>
</dbReference>
<feature type="compositionally biased region" description="Polar residues" evidence="7">
    <location>
        <begin position="370"/>
        <end position="379"/>
    </location>
</feature>
<feature type="compositionally biased region" description="Low complexity" evidence="7">
    <location>
        <begin position="84"/>
        <end position="95"/>
    </location>
</feature>
<reference evidence="9" key="1">
    <citation type="submission" date="2020-11" db="EMBL/GenBank/DDBJ databases">
        <authorList>
            <person name="Tran Van P."/>
        </authorList>
    </citation>
    <scope>NUCLEOTIDE SEQUENCE</scope>
</reference>
<dbReference type="InterPro" id="IPR001839">
    <property type="entry name" value="TGF-b_C"/>
</dbReference>
<feature type="region of interest" description="Disordered" evidence="7">
    <location>
        <begin position="367"/>
        <end position="428"/>
    </location>
</feature>
<sequence length="507" mass="56783">MKVCDENKNSERAEISGIVFCKGCLRNSPREPTENRRNMSSPSKYVCFKSLRRNSNASILSYWTRYLCVMVMFASTDPRHRHQAAAASTSSSSSSPGSEFRHEKWKSRLTSTSGSTEILHFQDSVGSYSETPHEEDALNTLLKVLDIPAPSRRTRRMSPPQYMLDLYNKIADENGLTIGENPYGAKIIRSFKPSLRRQTRKPNEISKDEISTGEKIASEHGIFLQFSIGVLRPSESVIEAELHVFRSKRFLSPMNAEENNGLYQIHVYELHHRKNTSTPKKSHLVSHLVSTSRESSGNWEVFNIGHALALEESLNSLYDSKNRAEIKLLVEATTTNGKPLKLSPETGRHSKQPFLVLYNMDEVSTRSKRSTSSEIQYMNSSSTTTESSSSDSSSEATGVTSTIPLISDEPNTLPAPTESPPQPEDHVKTMPCQRLPLYVDFELIGLENIISPRGYQAYWCHGSCSYPLGQEVSPSNHATVQSFAHHVGLKSSYGPKPRLNVLLLRLL</sequence>
<evidence type="ECO:0000256" key="2">
    <source>
        <dbReference type="ARBA" id="ARBA00006656"/>
    </source>
</evidence>
<proteinExistence type="inferred from homology"/>
<evidence type="ECO:0000256" key="1">
    <source>
        <dbReference type="ARBA" id="ARBA00004613"/>
    </source>
</evidence>
<dbReference type="AlphaFoldDB" id="A0A7R9BSP5"/>